<reference evidence="1 2" key="1">
    <citation type="journal article" date="2021" name="Elife">
        <title>Chloroplast acquisition without the gene transfer in kleptoplastic sea slugs, Plakobranchus ocellatus.</title>
        <authorList>
            <person name="Maeda T."/>
            <person name="Takahashi S."/>
            <person name="Yoshida T."/>
            <person name="Shimamura S."/>
            <person name="Takaki Y."/>
            <person name="Nagai Y."/>
            <person name="Toyoda A."/>
            <person name="Suzuki Y."/>
            <person name="Arimoto A."/>
            <person name="Ishii H."/>
            <person name="Satoh N."/>
            <person name="Nishiyama T."/>
            <person name="Hasebe M."/>
            <person name="Maruyama T."/>
            <person name="Minagawa J."/>
            <person name="Obokata J."/>
            <person name="Shigenobu S."/>
        </authorList>
    </citation>
    <scope>NUCLEOTIDE SEQUENCE [LARGE SCALE GENOMIC DNA]</scope>
</reference>
<organism evidence="1 2">
    <name type="scientific">Plakobranchus ocellatus</name>
    <dbReference type="NCBI Taxonomy" id="259542"/>
    <lineage>
        <taxon>Eukaryota</taxon>
        <taxon>Metazoa</taxon>
        <taxon>Spiralia</taxon>
        <taxon>Lophotrochozoa</taxon>
        <taxon>Mollusca</taxon>
        <taxon>Gastropoda</taxon>
        <taxon>Heterobranchia</taxon>
        <taxon>Euthyneura</taxon>
        <taxon>Panpulmonata</taxon>
        <taxon>Sacoglossa</taxon>
        <taxon>Placobranchoidea</taxon>
        <taxon>Plakobranchidae</taxon>
        <taxon>Plakobranchus</taxon>
    </lineage>
</organism>
<evidence type="ECO:0000313" key="1">
    <source>
        <dbReference type="EMBL" id="GFN94908.1"/>
    </source>
</evidence>
<sequence length="106" mass="11822">MDAQPQLHPSPPFRTSQIMTIMDGCLPPSLDIGDWIRPGSEREDQCGPVGIGRQTCRNDLLAYRKPQGLNAPTIESLPRQIKTTDMLHSCKKKEIHTQRTAESPVS</sequence>
<dbReference type="AlphaFoldDB" id="A0AAV3ZKM9"/>
<gene>
    <name evidence="1" type="ORF">PoB_002141400</name>
</gene>
<proteinExistence type="predicted"/>
<dbReference type="EMBL" id="BLXT01002480">
    <property type="protein sequence ID" value="GFN94908.1"/>
    <property type="molecule type" value="Genomic_DNA"/>
</dbReference>
<dbReference type="Proteomes" id="UP000735302">
    <property type="component" value="Unassembled WGS sequence"/>
</dbReference>
<keyword evidence="2" id="KW-1185">Reference proteome</keyword>
<accession>A0AAV3ZKM9</accession>
<comment type="caution">
    <text evidence="1">The sequence shown here is derived from an EMBL/GenBank/DDBJ whole genome shotgun (WGS) entry which is preliminary data.</text>
</comment>
<protein>
    <submittedName>
        <fullName evidence="1">Uncharacterized protein</fullName>
    </submittedName>
</protein>
<evidence type="ECO:0000313" key="2">
    <source>
        <dbReference type="Proteomes" id="UP000735302"/>
    </source>
</evidence>
<name>A0AAV3ZKM9_9GAST</name>